<comment type="subcellular location">
    <subcellularLocation>
        <location evidence="5">Cytoplasm</location>
    </subcellularLocation>
</comment>
<evidence type="ECO:0000313" key="9">
    <source>
        <dbReference type="EMBL" id="KXS93929.1"/>
    </source>
</evidence>
<comment type="similarity">
    <text evidence="5">Belongs to the queuine tRNA-ribosyltransferase family. QTRT2 subfamily.</text>
</comment>
<comment type="subunit">
    <text evidence="5">Heterodimer of a catalytic subunit and an accessory subunit.</text>
</comment>
<dbReference type="OrthoDB" id="27601at2759"/>
<dbReference type="SUPFAM" id="SSF51713">
    <property type="entry name" value="tRNA-guanine transglycosylase"/>
    <property type="match status" value="1"/>
</dbReference>
<keyword evidence="4 5" id="KW-0862">Zinc</keyword>
<dbReference type="STRING" id="321146.A0A139GUR6"/>
<dbReference type="GO" id="GO:0005737">
    <property type="term" value="C:cytoplasm"/>
    <property type="evidence" value="ECO:0007669"/>
    <property type="project" value="UniProtKB-SubCell"/>
</dbReference>
<evidence type="ECO:0000256" key="3">
    <source>
        <dbReference type="ARBA" id="ARBA00022723"/>
    </source>
</evidence>
<evidence type="ECO:0000256" key="2">
    <source>
        <dbReference type="ARBA" id="ARBA00022694"/>
    </source>
</evidence>
<evidence type="ECO:0000256" key="7">
    <source>
        <dbReference type="SAM" id="Phobius"/>
    </source>
</evidence>
<evidence type="ECO:0000256" key="6">
    <source>
        <dbReference type="SAM" id="MobiDB-lite"/>
    </source>
</evidence>
<dbReference type="EMBL" id="LFZN01000359">
    <property type="protein sequence ID" value="KXS93929.1"/>
    <property type="molecule type" value="Genomic_DNA"/>
</dbReference>
<reference evidence="9 10" key="1">
    <citation type="submission" date="2015-07" db="EMBL/GenBank/DDBJ databases">
        <title>Comparative genomics of the Sigatoka disease complex on banana suggests a link between parallel evolutionary changes in Pseudocercospora fijiensis and Pseudocercospora eumusae and increased virulence on the banana host.</title>
        <authorList>
            <person name="Chang T.-C."/>
            <person name="Salvucci A."/>
            <person name="Crous P.W."/>
            <person name="Stergiopoulos I."/>
        </authorList>
    </citation>
    <scope>NUCLEOTIDE SEQUENCE [LARGE SCALE GENOMIC DNA]</scope>
    <source>
        <strain evidence="9 10">CBS 114824</strain>
    </source>
</reference>
<feature type="transmembrane region" description="Helical" evidence="7">
    <location>
        <begin position="9"/>
        <end position="29"/>
    </location>
</feature>
<dbReference type="Proteomes" id="UP000070133">
    <property type="component" value="Unassembled WGS sequence"/>
</dbReference>
<evidence type="ECO:0000313" key="10">
    <source>
        <dbReference type="Proteomes" id="UP000070133"/>
    </source>
</evidence>
<feature type="binding site" evidence="5">
    <location>
        <position position="414"/>
    </location>
    <ligand>
        <name>Zn(2+)</name>
        <dbReference type="ChEBI" id="CHEBI:29105"/>
    </ligand>
</feature>
<keyword evidence="7" id="KW-0472">Membrane</keyword>
<keyword evidence="10" id="KW-1185">Reference proteome</keyword>
<dbReference type="GO" id="GO:0046872">
    <property type="term" value="F:metal ion binding"/>
    <property type="evidence" value="ECO:0007669"/>
    <property type="project" value="UniProtKB-KW"/>
</dbReference>
<evidence type="ECO:0000259" key="8">
    <source>
        <dbReference type="Pfam" id="PF01702"/>
    </source>
</evidence>
<feature type="binding site" evidence="5">
    <location>
        <position position="443"/>
    </location>
    <ligand>
        <name>Zn(2+)</name>
        <dbReference type="ChEBI" id="CHEBI:29105"/>
    </ligand>
</feature>
<dbReference type="Gene3D" id="3.20.20.105">
    <property type="entry name" value="Queuine tRNA-ribosyltransferase-like"/>
    <property type="match status" value="1"/>
</dbReference>
<dbReference type="HAMAP" id="MF_03043">
    <property type="entry name" value="QTRT2"/>
    <property type="match status" value="1"/>
</dbReference>
<evidence type="ECO:0000256" key="4">
    <source>
        <dbReference type="ARBA" id="ARBA00022833"/>
    </source>
</evidence>
<sequence length="549" mass="61051">MRWPRGRGGYVAVMLMVSTIRCVIFYATWKTRWSWRVTLSPTSIFGQTTTTTAAGELSHANNNDMNGHSNGNGHAKHTVYQLPPEMFSIIKSAGQIAPRLGRLALPNKRIVATPHYLANTSRGVVPHITQDTFARHTDISAVYVALEDFIEKLPKATPPLYNFQPPNGESPLRRFIALPRDPLLVLGARRAAPVGAPDATSNTNSAVAVCTSTGFRHLNAEHYAEEAERLRPDILVALGDIPYGKALGNRRIEKATDRNIKWLDNHIAIRNAMSKRPQTKLFASLLPVTCAKQQYFVDEVAGRIAEHISGLSIYSLDSLEDLPKDLEPLPRLGFTEPKTPQDILYQIRRGLDVLVIPFVGAATDAGIALDFEFGARTTSITNGEDTTKPLPLGIDMWPAVHATDLSALTPGCTCYTCTNHHRAYIQHLLSAKEMLGWILLQIHNHRIMDLFFASIRNSIANDTFEHDVEAFERKYESRLPAKTGQGPRVRGYQYKSEGPGEAKKNPNAFRVLDDGREKLKEAKEDMVPEMKTTKIDAEVLQEKGFAGRE</sequence>
<dbReference type="AlphaFoldDB" id="A0A139GUR6"/>
<dbReference type="PANTHER" id="PTHR46064:SF1">
    <property type="entry name" value="QUEUINE TRNA-RIBOSYLTRANSFERASE ACCESSORY SUBUNIT 2"/>
    <property type="match status" value="1"/>
</dbReference>
<feature type="domain" description="tRNA-guanine(15) transglycosylase-like" evidence="8">
    <location>
        <begin position="98"/>
        <end position="476"/>
    </location>
</feature>
<comment type="function">
    <text evidence="5">Non-catalytic subunit of the queuine tRNA-ribosyltransferase (TGT) that catalyzes the base-exchange of a guanine (G) residue with queuine (Q) at position 34 (anticodon wobble position) in tRNAs with GU(N) anticodons (tRNA-Asp, -Asn, -His and -Tyr), resulting in the hypermodified nucleoside queuosine (7-(((4,5-cis-dihydroxy-2-cyclopenten-1-yl)amino)methyl)-7-deazaguanosine).</text>
</comment>
<comment type="caution">
    <text evidence="9">The sequence shown here is derived from an EMBL/GenBank/DDBJ whole genome shotgun (WGS) entry which is preliminary data.</text>
</comment>
<organism evidence="9 10">
    <name type="scientific">Pseudocercospora eumusae</name>
    <dbReference type="NCBI Taxonomy" id="321146"/>
    <lineage>
        <taxon>Eukaryota</taxon>
        <taxon>Fungi</taxon>
        <taxon>Dikarya</taxon>
        <taxon>Ascomycota</taxon>
        <taxon>Pezizomycotina</taxon>
        <taxon>Dothideomycetes</taxon>
        <taxon>Dothideomycetidae</taxon>
        <taxon>Mycosphaerellales</taxon>
        <taxon>Mycosphaerellaceae</taxon>
        <taxon>Pseudocercospora</taxon>
    </lineage>
</organism>
<gene>
    <name evidence="9" type="ORF">AC578_2528</name>
</gene>
<dbReference type="Pfam" id="PF01702">
    <property type="entry name" value="TGT"/>
    <property type="match status" value="1"/>
</dbReference>
<keyword evidence="2 5" id="KW-0819">tRNA processing</keyword>
<evidence type="ECO:0000256" key="5">
    <source>
        <dbReference type="HAMAP-Rule" id="MF_03043"/>
    </source>
</evidence>
<feature type="binding site" evidence="5">
    <location>
        <position position="417"/>
    </location>
    <ligand>
        <name>Zn(2+)</name>
        <dbReference type="ChEBI" id="CHEBI:29105"/>
    </ligand>
</feature>
<accession>A0A139GUR6</accession>
<feature type="region of interest" description="Disordered" evidence="6">
    <location>
        <begin position="482"/>
        <end position="511"/>
    </location>
</feature>
<name>A0A139GUR6_9PEZI</name>
<protein>
    <recommendedName>
        <fullName evidence="5">Queuine tRNA-ribosyltransferase accessory subunit 2</fullName>
    </recommendedName>
    <alternativeName>
        <fullName evidence="5">Queuine tRNA-ribosyltransferase domain-containing protein 1</fullName>
    </alternativeName>
</protein>
<comment type="cofactor">
    <cofactor evidence="5">
        <name>Zn(2+)</name>
        <dbReference type="ChEBI" id="CHEBI:29105"/>
    </cofactor>
    <text evidence="5">Binds 1 zinc ion per subunit.</text>
</comment>
<dbReference type="InterPro" id="IPR028592">
    <property type="entry name" value="QTRTD1"/>
</dbReference>
<dbReference type="GO" id="GO:0008479">
    <property type="term" value="F:tRNA-guanosine(34) queuine transglycosylase activity"/>
    <property type="evidence" value="ECO:0007669"/>
    <property type="project" value="UniProtKB-UniRule"/>
</dbReference>
<dbReference type="InterPro" id="IPR036511">
    <property type="entry name" value="TGT-like_sf"/>
</dbReference>
<feature type="binding site" evidence="5">
    <location>
        <position position="412"/>
    </location>
    <ligand>
        <name>Zn(2+)</name>
        <dbReference type="ChEBI" id="CHEBI:29105"/>
    </ligand>
</feature>
<dbReference type="PANTHER" id="PTHR46064">
    <property type="entry name" value="QUEUINE TRNA-RIBOSYLTRANSFERASE ACCESSORY SUBUNIT 2"/>
    <property type="match status" value="1"/>
</dbReference>
<keyword evidence="1 5" id="KW-0963">Cytoplasm</keyword>
<dbReference type="GO" id="GO:0006400">
    <property type="term" value="P:tRNA modification"/>
    <property type="evidence" value="ECO:0007669"/>
    <property type="project" value="InterPro"/>
</dbReference>
<keyword evidence="3 5" id="KW-0479">Metal-binding</keyword>
<evidence type="ECO:0000256" key="1">
    <source>
        <dbReference type="ARBA" id="ARBA00022490"/>
    </source>
</evidence>
<proteinExistence type="inferred from homology"/>
<dbReference type="InterPro" id="IPR050852">
    <property type="entry name" value="Queuine_tRNA-ribosyltrfase"/>
</dbReference>
<dbReference type="InterPro" id="IPR002616">
    <property type="entry name" value="tRNA_ribo_trans-like"/>
</dbReference>
<keyword evidence="7" id="KW-0812">Transmembrane</keyword>
<keyword evidence="7" id="KW-1133">Transmembrane helix</keyword>
<dbReference type="NCBIfam" id="TIGR00449">
    <property type="entry name" value="tgt_general"/>
    <property type="match status" value="1"/>
</dbReference>